<reference evidence="1" key="1">
    <citation type="submission" date="2022-06" db="EMBL/GenBank/DDBJ databases">
        <title>Phylogenomic reconstructions and comparative analyses of Kickxellomycotina fungi.</title>
        <authorList>
            <person name="Reynolds N.K."/>
            <person name="Stajich J.E."/>
            <person name="Barry K."/>
            <person name="Grigoriev I.V."/>
            <person name="Crous P."/>
            <person name="Smith M.E."/>
        </authorList>
    </citation>
    <scope>NUCLEOTIDE SEQUENCE</scope>
    <source>
        <strain evidence="1">RSA 2271</strain>
    </source>
</reference>
<gene>
    <name evidence="1" type="ORF">EV182_007513</name>
</gene>
<sequence length="89" mass="10853">MNPSEMDECKVMAAMDQWFGCFTVGKQLNNFYRYGHKRGCEEQWEKLKLCIALKTKSKSERERRLKQYAEKREQERRSRPNVLDVWTFR</sequence>
<evidence type="ECO:0000313" key="2">
    <source>
        <dbReference type="Proteomes" id="UP001145114"/>
    </source>
</evidence>
<feature type="non-terminal residue" evidence="1">
    <location>
        <position position="89"/>
    </location>
</feature>
<keyword evidence="2" id="KW-1185">Reference proteome</keyword>
<evidence type="ECO:0000313" key="1">
    <source>
        <dbReference type="EMBL" id="KAJ1671652.1"/>
    </source>
</evidence>
<accession>A0ACC1HEA4</accession>
<comment type="caution">
    <text evidence="1">The sequence shown here is derived from an EMBL/GenBank/DDBJ whole genome shotgun (WGS) entry which is preliminary data.</text>
</comment>
<protein>
    <submittedName>
        <fullName evidence="1">Uncharacterized protein</fullName>
    </submittedName>
</protein>
<organism evidence="1 2">
    <name type="scientific">Spiromyces aspiralis</name>
    <dbReference type="NCBI Taxonomy" id="68401"/>
    <lineage>
        <taxon>Eukaryota</taxon>
        <taxon>Fungi</taxon>
        <taxon>Fungi incertae sedis</taxon>
        <taxon>Zoopagomycota</taxon>
        <taxon>Kickxellomycotina</taxon>
        <taxon>Kickxellomycetes</taxon>
        <taxon>Kickxellales</taxon>
        <taxon>Kickxellaceae</taxon>
        <taxon>Spiromyces</taxon>
    </lineage>
</organism>
<dbReference type="Proteomes" id="UP001145114">
    <property type="component" value="Unassembled WGS sequence"/>
</dbReference>
<dbReference type="EMBL" id="JAMZIH010008649">
    <property type="protein sequence ID" value="KAJ1671652.1"/>
    <property type="molecule type" value="Genomic_DNA"/>
</dbReference>
<proteinExistence type="predicted"/>
<name>A0ACC1HEA4_9FUNG</name>